<dbReference type="SMART" id="SM00327">
    <property type="entry name" value="VWA"/>
    <property type="match status" value="1"/>
</dbReference>
<dbReference type="InterPro" id="IPR019960">
    <property type="entry name" value="T1SS_VCA0849"/>
</dbReference>
<dbReference type="InterPro" id="IPR018247">
    <property type="entry name" value="EF_Hand_1_Ca_BS"/>
</dbReference>
<dbReference type="CDD" id="cd00198">
    <property type="entry name" value="vWFA"/>
    <property type="match status" value="1"/>
</dbReference>
<evidence type="ECO:0000259" key="3">
    <source>
        <dbReference type="PROSITE" id="PS50234"/>
    </source>
</evidence>
<dbReference type="InterPro" id="IPR013783">
    <property type="entry name" value="Ig-like_fold"/>
</dbReference>
<dbReference type="Pfam" id="PF00092">
    <property type="entry name" value="VWA"/>
    <property type="match status" value="1"/>
</dbReference>
<dbReference type="GO" id="GO:0005509">
    <property type="term" value="F:calcium ion binding"/>
    <property type="evidence" value="ECO:0007669"/>
    <property type="project" value="InterPro"/>
</dbReference>
<gene>
    <name evidence="4" type="ORF">WM43_17075</name>
</gene>
<dbReference type="RefSeq" id="WP_064339526.1">
    <property type="nucleotide sequence ID" value="NZ_CP014774.1"/>
</dbReference>
<keyword evidence="1" id="KW-0106">Calcium</keyword>
<feature type="region of interest" description="Disordered" evidence="2">
    <location>
        <begin position="56"/>
        <end position="88"/>
    </location>
</feature>
<sequence length="6817" mass="694120">MITNAVTLEQGVTVTQLKGQIYLVAADGSRKLLAEGDVLPKGAVIVSPDGASFMGGGQAFNVQPASEQSEPAEEGDAPQLAQNGAAGTPDDISALQQAILGGADPTQAFEASAAGGAPAAGGGGIGGVAGASGNGGFVTIDRTGSATIAEATFDTTYNANGELPLGAAGEDEVFDLTPPTISVVAPDNTNDTTPTLTGITDAPAGSTVTLLVTDANGNQQTLTAIVTPSGTFTVDVVTPLAEGSYTVIASVTDPSGNTGTATDNGSVDVTAPTITVDAPDNTNDTTPTITGTTDAPAGSTVTLVVTDTNGNQQTLTATVQPDGSYSVDVTTPLAEGSYTVTATVTDPAGNTGTATDDGSVDTSAPTVTLTITEDANNDGLLSKAELDGKVNYQVELGAGTAVGDTLVITDQDGNELFNGKITQAMLDNGLALEVDAPADGDTLTLTATVTDPAGNSNESSDSVTVDTSAPTVTLTITEDANNDGLLSKAELDGKVNYQVELGAGTAVGDTLVITDQDGNELFNGKITQAMLDNGLALEVDAPADGDTLTLTATVTDPAGNSNESSDSVTVDTSAPTVTLTITEDANNDGLLSKAELDGKVNYQVELGAGTAVGDTLVITDQDGNELFNGKITQAMLDNGLALEVDAPADGDTLTLTATVTDPAGNSNESSDSVTVDTSAPTVTLTITEDANNDGLLSKAELDGKVNYQVELGAGTAVGDTLVITDQDGNELFNGKITQAMLDNGLALEVDAPADGDTLTLTATVTDPAGNSNESSDSVTVDTSAPTVTLTITEDANDDGLLSKAELDGKVNYQVELGAGTAVGDTLVITDQDGNELFNGKITQAMLDNGLALEVDAPADGDTLTLTATVTDPAGNSNESSDSVTVDTSAPTVTLTITEDANDDGLLSKAELDGKVNYQVELGAGTAVGDTLVITDQDGNELFNGKITQAMLDNGLALEVDAPADGDTLTLTATVTDPAGNSNESSDSVTVDTSAPTVTLTITEDANDDGLLSKAELDGKVNYQVELGAGTAVGDTLVITDQDGNELFNGKITQAMLDNGLALEVDAPADGDTLTLTATVTDPAGNSNESSDSVTVDTSAPTVTLTITEDANDDGLLSKAELDGKVNYQVELGAGTAVGDTLVITDQDGNELFNGKITQAMLDNGLALEVDAPADGDTLTLTATVTDPAGNSNESSDSVTVDTSAPTVTLTITEDANDDGLLSKAELDGKVNYQVELGAGTAVGDTLVITDQDGNELFNGKITQAMLDNGLALEVDAPADGDTLTLTATVTDPAGNSNESSDSVTVDTSAPTVTLTITEDANDDGLLSKAELDGKVNYQVELGAGTAVGDTLVITDQDGNELFNGKITQAMLDNGLALEVDAPADGDTLTLTATVTDPAGNSNESSDSVTVDTSAPTVTLTITEDANNDGLLSKAELDGKVNYQVELGAGTAVGDTLVITDQDGNELFNGKITQAMLDNGLALEVDAPADGDTLTLTATVTDPAGNSNESSDSVTVDTSAPTVTLTITEDANNDGLLSKAELDGKVNYQVELGAGTAVGDTLVITDQDGNELFNGKITQAMLDNGLALEVDAPADGDTLTLTATVTDPAGNSNESSDSVTVDTSAPTVTLTITEDANDDGLLSKAELDGKVNYQVELGAGTAVGDTLVITDQDGNELFNGKITQAMLDNGLALEVDAPADGDTLTLTATVTDPAGNSNESSDSVTVDTSAPTVTLTITEDANDDGLLSKAELDGKVNYQVELGAGTAVGDTLVITDQDGNELFNGKITQAMLDNGLALEVDAPADGDTLTLTATVTDPAGNSNESSDSVTVDTSAPTVTLTITEDANDDGLLSKAELDGKVNYQVELGAGTAVGDTLVITDQDGNELFNGKITQAMLDNGLALEVDAPADGDTLTLTATVTDPAGNSNESSDSVTVDTSAPTVTLTITEDANDDGLLSKAELDGKVNYQVELGAGTAVGDTLVITDQDGNELFNGKITQAMLDNGLALEVDAPADGDTLTLTATVTDPAGNSNESSDSVTVDTSAPTVTLTITEDANDDGLLSKAELDGKVNYQVELGAGTAVGDTLVITDQDGNELFNGKITQAMLDNGLALEVDAPADGDTLTLTATVTDPAGNSNESSDSVTVDTSAPTVTLTITEDANDDGLLSKAELDGKVNYQVELGAGTAVGDTLVITDQDGNELFNGKITQAMLDNGLALEVDAPADGDTLTLTATVTDPAGNSNESSDSVTVDTSAPTVTLTITEDANDDGLLSKAELDGKVNYQVELGAGTAVGDTLVITDQDGNELFNGKITQAMLDNGLALEVDAPADGDTLTLTATVTDPAGNSNESSDSVTVDTSAPTVTLTITEDANDDGLLSKAELDGKVNYQVELGAGTAVGDTLVITDQDGNELFNGKITQVMLDNGLALEVDAPADGDTLTLTATVTDPAGNSNESSDSVTVDTSAPTVTLTITEDANNDGLLSKAELDGKVNYQVELGAGTAVGDTLVITDQDGNELFNGKITQAMLDNGLALEVDAPADGDTLTLTATVTDPAGNSNESSDSVTVDTSAPTVTLTITEDANDDGLLSKAELDGKVNYQVELGAGTAVGDTLVITDQDGNELFNGKITQAMLDNGLALEVDAPADGDTLTLTATVTDPAGNSNESSDSVTVDTSAPTVTLTITEDANNDGLLSKAELDGKVNYQVELGAGTAVGDTLVITDQDGNELFNGKITQAMLDNGLALEVDAPADGDTLTLTATVTDPAGNSNESSDSVTVDTSAPTVTLTITEDANNDGLLSKAELDGKVNYQVELGAGTAVGDTLVITDQDGNELFNGKITQAMLDNGLALEVDAPADGDTLTLTATVTDPAGNSNESSDSVTVDTSAPTVTLTITEDANDDGLLSKAELDGKVNYQVELGAGTAVGDTLVITDQDGNELFNGKITQAMLDNGLALEVDAPADGDTLTLTATVTDPAGNSNESSDSVTVDTSAPTVTLTITEDANDDGLLSKAELDGKVNYQVELGAGTAVGDTLVITDQDGNELFNGKITQAMLDNGLALEVDAPADGDTLTLTATVTDPAGNSNESSDSVTVDTSAPTVTLTITEDANDDGLLSKAELDGKVNYQVELGAGTAVGDTLVITDQDGNELFNGKITQAMLDNGLALEVDAPADGDTLTLTATVTDPAGNSNESSDSVTVDTSAPTVTLTITEDANNDGLLSKAELDGKVNYQVELGAGTAVGDTLVITDQDGNELFNGKITQAMLDNGLALEVDAPADGDTLTLTATVTDPAGNSNESSDSVTVDTSAPTVTLTITEDANDDGLLSKAELDGKVNYQVELGAGTAVGDTLVITDQDGNELFNGKITQAMLDNGLALEVDAPADGDTLTLTATVTDPAGNSNESSDSVTVDTSAPTVTLTITEDANDDGLLSKAELDGKVNYQVELGAGTAVGDTLVITDQDGNELFNGKITQAMLDNGLALEVDAPADGDTLTLTATVTDPAGNSNESSDSVTVDTSAPTVTLTITEDANDDGLLSKAELDGKVNYQVELGAGTAVGDTLVITDQDGNELFNGKITQAMLDNGLALEVDAPADGDTLTLTATVTDPAGNSNESSDSVTVDTSAPTVTLTITEDANDDGLLSKAELDGKVNYQVELGAGTAVGDTLVITDQDGNELFNGKITQAMLDNGLALEVDAPADGDTLTLTATVTDPAGNSNESSDSVTVDTSAPTVTLTITEDANDDGLLSKAELDGKVNYQVELGAGTAVGDTLVITDQDGNELFNGKITQAMLDNGLALEVDAPADGDTLTLTATVTDPAGNSNESSDSVTVDTSAPTVTLTITEDANDDGLLSKAELDGKVNYQVELGAGTAVGDTLVITDQDGNELFNGKITQAMLDNGLALEVDAPADGDTLTLTATVTDPAGNSNESSDSVTVDTSAPTVTLTITEDANNDGLLSKAELDGKVNYQVELGAGTAVGDTLVITDQDGNELFNGKITQAMLDNGLALEVDAPADGDTLTLTATVTDPAGNSNESSDSVTVDTSAPTVTLTITEDANNDGLLSKAELDGKVNYQVELGAGTAVGDTLVITDQDGNELFNGKITQAMLDNGLALEVDAPADGDTLTLTATVTDPAGNSNESSDSVTVDTSAPTVTLTITEDANDDGLLSKAELDGKVNYQVELGAGTAVGDTLVITDQDGNELFNGKITQAMLDNGLALEVDAPADGDTLTLTATVTDPAGNSNESSDSVTVDTSAPTVTLTITEDANDDGLLSKAELDGKVNYQVELGAGTAVGDTLVITDQDGNELFNGKITQAMLDNGLALEVDAPADGDTLTLTATVTDPAGNSNESSDSVTVDTSAPTVTLTITEDANDDGLLSKAELDGKVNYQVELGAGTAVGDTLVITDQDGNELFNGKITQAMLDNGLALEVDAPADGDTLTLTATVTDPAGNSNESSDSVTVDTSAPTVTLTITEDANDDGLLSKAELDGKVNYQVELGAGTAVGDTLVITDQDGNELFNGKITQAMLDNGLALEVDAPADGDTLTLTATVTDPAGNSNESSDSVTVDTSAPTVTLTITEDANDDGLLSKAELDGKVNYQVELGAGTAVGDTLVITDQDGNELFNGKITQAMLDNGLALEVDAPADGDTLTLTATVTDPAGNSNESSDSVTVDTSAPTVTLTITEDANDDGLLSKAELDGKVNYQVELGAGTAVGDTLVITDQDGNELFNGKITQAMLDNGLALEVDAPADGDTLTLTATVTDPAGNSNESSDSVTVDTSAPTVTLTITEDANDDGLLSKAELDGKVNYQVELGAGTAVGDTLVITDQDGNELFNGKITQAMLDNGLALEVDAPADGDTLTLTATVTDPAGNSNESSDSVTVDTSAPTVTLTITEDANDDGLLSKAELDGKVNYQVELGAGTAVGDTLVITDQDGNELFNGKITQVMLDNGLALEVDAPADGDTLTLTATVTDPAGNSNESSDSVTVDTSAPTVTLTITEDANNDGLLSKAELDGKVNYQVELGAGTAVGDTLVITDQDGNELFNGKITQAMLDNGLALEVDAPADGDTLTLTATVTDPAGNSNESSDSVTVDTSAPTVTLTITEDANDDGLLSKAELDGKVNYQVELGAGTAVGDTLVITDQDGNELFNGKITQAMLDNGLALEVDAPADGDTLTLTATVTDPAGNSNESSDSVTVDTSAPTVTLTITEDANNDGLLSKAELDGKVNYQVELGAGTAVGDTLVITDQDGNELFNGKITQAMLDNGLALEVDAPADGDTLTLTATVTDPAGNSNESSDSVTVDTSAPTVTLTITEDANNDGLLSKAELDGKVNYQVELGAGTAVGDTLVITDQDGNELFNGKITQAMLDNGLALEVDAPADGDTLTLTATVTDPAGNSNESSDSVTVDTSAPTVTLTITEDANDDGLLSKAELDGKVNYQVELGAGTAVGDTLVITDQDGNELFNGKITQAMLDNGLALEVDAPADGDTLTLTATVTDPAGNSNESSDSVTVDTSAPTVTLTITEDANDDGLLSKAELDGKVNYQVELGAGTAVGDTLVITDQDGNELFNGKITQAMLDNGLALEVDAPADGDTLTLTATVTDPAGNSNESSDSVTVDTSAPTVTLTITEDANDDGLLSKAELDGKVNYQVELGAGTAVGDTLVITDQDGNELFNGKITQAMLDNGLALEVDAPADGDTLTLTATVTDPAGNSNESSDSVTVLAAPTTSGGYAQGDEDTLLTLTWGQFNTSDADTPEDQLSIKITSLPADGVLQYKDANGNWQSVVKDQVFSKADVDAGRLQFKPDLHEASGSASSGVNTGADGNKLGDYASFGYQVSDGVNNSGNATFVVDIKPVVDGVTLKVELVSGGFVPGAVKVEQILSDLAGKTPSDKPTAGDDYLVSKDGSWVLGGDGKDTIKYGSGDHFSADGGSGNDILIGGGSVTDHLIGGDGDDILIGGKDTASSVKLEGDAGNDTLIAQSLKATTAYYGGDGKDVAYVPGSMKDFQLVMGSSPSTFDYRLIYTGANDGPNRPVHDFYSVETLYLQDGKYEFKDGNLTKVADLATLKVDVDLIDSDGSEHFTELTIKGLPQGTLLSGGTLQADGSWKVPASMLDKDGKLSLQVELPVGSQNIKVTVVAGSQEYDMNGQPIAGEVKYTEADTGFMVKPSNPNGDNTVEGGRGDDVLLGDIGGIKTSVEPGKNYNIALIVDTSGSMQYGLDGRSNPPAGQDRMTLTIAALKVLANQLAGHDGVVNVTLVDFNWSASSVISINDLSKSNLQSLIDKISSLSAGGATNYEDAFIKATQWFNSKPGSSSGLTFENVTYFLTDGDPTVYNGNSNASESDAMQKAIDAFAPLSGLSEVKAIGIGNGVTKENLNYFDNTQVIGSGSQYGSALLLNDFSGNAGSWSANSWSKAGDSTGSVTRVGSRLELTDNAGNGSSVFASETLKIATGVGIRFDLGTSNNFSYSDSFSVQLQRWDGSAWVNVGVAVTSTGTINSGALAAGDYRYEFTVTDVKQAWWDDSAATLRIDNLNKVTYPPVGQPDIINTADQLKAVLVGSSTTNTPAEVGADVLHGGAGNDILFGDAINTDHLPWGTAGNPTKPADWVNGKGLDGLTQFLTLKNGYAPSSLELYEYIKGNANSLDVAGDTRGGNDKLHGGLGDDILFGQGGNDELYGEDGNDILYGGTGSDKLYGGLGNDILTGGEGKDFFVWSQGDASASNPAVDTVTDFKPSLSDPMLRDKLDLSDLLDHDGSKTESLLKSLLSVSADSQGVHLKVSDSVGGSVTQEIVLSGHTFGSLTGNSGATASQVIDYMLANNMLDIDKQ</sequence>
<protein>
    <recommendedName>
        <fullName evidence="3">VWFA domain-containing protein</fullName>
    </recommendedName>
</protein>
<dbReference type="PROSITE" id="PS00330">
    <property type="entry name" value="HEMOLYSIN_CALCIUM"/>
    <property type="match status" value="3"/>
</dbReference>
<dbReference type="InterPro" id="IPR044016">
    <property type="entry name" value="Big_13"/>
</dbReference>
<dbReference type="NCBIfam" id="NF033510">
    <property type="entry name" value="Ca_tandemer"/>
    <property type="match status" value="2"/>
</dbReference>
<evidence type="ECO:0000313" key="5">
    <source>
        <dbReference type="Proteomes" id="UP000076809"/>
    </source>
</evidence>
<dbReference type="InterPro" id="IPR001343">
    <property type="entry name" value="Hemolysn_Ca-bd"/>
</dbReference>
<dbReference type="PRINTS" id="PR00313">
    <property type="entry name" value="CABNDNGRPT"/>
</dbReference>
<dbReference type="Gene3D" id="2.60.40.10">
    <property type="entry name" value="Immunoglobulins"/>
    <property type="match status" value="33"/>
</dbReference>
<proteinExistence type="predicted"/>
<dbReference type="Proteomes" id="UP000076809">
    <property type="component" value="Chromosome"/>
</dbReference>
<dbReference type="InterPro" id="IPR036465">
    <property type="entry name" value="vWFA_dom_sf"/>
</dbReference>
<dbReference type="EMBL" id="CP014774">
    <property type="protein sequence ID" value="ANB54246.1"/>
    <property type="molecule type" value="Genomic_DNA"/>
</dbReference>
<dbReference type="Gene3D" id="3.40.50.410">
    <property type="entry name" value="von Willebrand factor, type A domain"/>
    <property type="match status" value="1"/>
</dbReference>
<dbReference type="PROSITE" id="PS50234">
    <property type="entry name" value="VWFA"/>
    <property type="match status" value="1"/>
</dbReference>
<feature type="compositionally biased region" description="Polar residues" evidence="2">
    <location>
        <begin position="256"/>
        <end position="267"/>
    </location>
</feature>
<feature type="domain" description="VWFA" evidence="3">
    <location>
        <begin position="6196"/>
        <end position="6369"/>
    </location>
</feature>
<organism evidence="4 5">
    <name type="scientific">Aeromonas veronii</name>
    <dbReference type="NCBI Taxonomy" id="654"/>
    <lineage>
        <taxon>Bacteria</taxon>
        <taxon>Pseudomonadati</taxon>
        <taxon>Pseudomonadota</taxon>
        <taxon>Gammaproteobacteria</taxon>
        <taxon>Aeromonadales</taxon>
        <taxon>Aeromonadaceae</taxon>
        <taxon>Aeromonas</taxon>
    </lineage>
</organism>
<evidence type="ECO:0000313" key="4">
    <source>
        <dbReference type="EMBL" id="ANB54246.1"/>
    </source>
</evidence>
<name>A0AAC9BAS8_AERVE</name>
<dbReference type="NCBIfam" id="TIGR03661">
    <property type="entry name" value="T1SS_VCA0849"/>
    <property type="match status" value="1"/>
</dbReference>
<feature type="compositionally biased region" description="Low complexity" evidence="2">
    <location>
        <begin position="277"/>
        <end position="295"/>
    </location>
</feature>
<dbReference type="InterPro" id="IPR018511">
    <property type="entry name" value="Hemolysin-typ_Ca-bd_CS"/>
</dbReference>
<reference evidence="4 5" key="1">
    <citation type="journal article" date="2016" name="J. Clin. Microbiol.">
        <title>Detection and Whole-Genome Sequencing of Carbapenemase-Producing Aeromonas hydrophila Isolates from Routine Perirectal Surveillance Culture.</title>
        <authorList>
            <person name="Hughes H.Y."/>
            <person name="Conlan S.P."/>
            <person name="Lau A.F."/>
            <person name="Dekker J.P."/>
            <person name="Michelin A.V."/>
            <person name="Youn J.H."/>
            <person name="Henderson D.K."/>
            <person name="Frank K.M."/>
            <person name="Segre J.A."/>
            <person name="Palmore T.N."/>
        </authorList>
    </citation>
    <scope>NUCLEOTIDE SEQUENCE [LARGE SCALE GENOMIC DNA]</scope>
    <source>
        <strain evidence="4 5">AVNIH1</strain>
    </source>
</reference>
<dbReference type="SUPFAM" id="SSF51120">
    <property type="entry name" value="beta-Roll"/>
    <property type="match status" value="2"/>
</dbReference>
<feature type="region of interest" description="Disordered" evidence="2">
    <location>
        <begin position="256"/>
        <end position="295"/>
    </location>
</feature>
<dbReference type="PROSITE" id="PS00018">
    <property type="entry name" value="EF_HAND_1"/>
    <property type="match status" value="51"/>
</dbReference>
<evidence type="ECO:0000256" key="2">
    <source>
        <dbReference type="SAM" id="MobiDB-lite"/>
    </source>
</evidence>
<feature type="compositionally biased region" description="Polar residues" evidence="2">
    <location>
        <begin position="60"/>
        <end position="69"/>
    </location>
</feature>
<evidence type="ECO:0000256" key="1">
    <source>
        <dbReference type="ARBA" id="ARBA00022837"/>
    </source>
</evidence>
<dbReference type="InterPro" id="IPR002035">
    <property type="entry name" value="VWF_A"/>
</dbReference>
<dbReference type="Pfam" id="PF00353">
    <property type="entry name" value="HemolysinCabind"/>
    <property type="match status" value="2"/>
</dbReference>
<dbReference type="Pfam" id="PF19077">
    <property type="entry name" value="Big_13"/>
    <property type="match status" value="2"/>
</dbReference>
<accession>A0AAC9BAS8</accession>
<dbReference type="InterPro" id="IPR011049">
    <property type="entry name" value="Serralysin-like_metalloprot_C"/>
</dbReference>
<dbReference type="SUPFAM" id="SSF53300">
    <property type="entry name" value="vWA-like"/>
    <property type="match status" value="1"/>
</dbReference>